<dbReference type="RefSeq" id="WP_107348287.1">
    <property type="nucleotide sequence ID" value="NZ_PYMH01000002.1"/>
</dbReference>
<proteinExistence type="inferred from homology"/>
<feature type="signal peptide" evidence="7">
    <location>
        <begin position="1"/>
        <end position="18"/>
    </location>
</feature>
<evidence type="ECO:0000256" key="6">
    <source>
        <dbReference type="ARBA" id="ARBA00023295"/>
    </source>
</evidence>
<evidence type="ECO:0000256" key="4">
    <source>
        <dbReference type="ARBA" id="ARBA00022729"/>
    </source>
</evidence>
<evidence type="ECO:0000256" key="7">
    <source>
        <dbReference type="SAM" id="SignalP"/>
    </source>
</evidence>
<sequence>MRIILLLALFSLSSCAFFSENNDWIVNIESLNGNWRLEIIDENDNWAGQYSVTVPGHWKMSGINYAGAANYHRQFNVERLFDSGRVWLELEGVDYESAVTVNNQYISRNVGYFIPHQIELTGHLQAGTNALNVWVNSPNEHQTADWSLHKTLIKGVLNHHDTRPGGAWSDKGQDWNSGGIWGDVTIRQTGPIALRAVKVRPQVNSIEKSLTSAGIQLDVDSAREVSATIEMVLQHQGVDSEHYVIEEQIQPGQTTVELALPQATRALWWPWDWGKPNLYDLSVSVFIDGKLTDQKTVPVGFREMGLDSENKQFLVNGQPYFVRGTNYIASQWLGEVTAEQYQQDLNLMKEANINSVRVHAHVAGKAFYDLADKAGLVIWQDFPLQWGYIDSPRFALEAARQAKAMTDLLYNHPSIAFWSGHNEPPWDATWMQYKYPSYQPNQNKFLTERVYQALTSAGDGRVVRKASYTHEHPWLGWYSGTYKDYRTYRPSMIVSEFGAQAMPSWALMEEILQGRMGWPPSEDVLSTLSYHNYQHHETLNIAHIQQGKNMSGFWHNSQEYQRLVTKLAAENLRLRKGAGVAAIYQFMFVDSWPSITWSVLDVDRAPKPGYLALKESYQPLLAVAQADLLSERSLLTVTIINDSLSDYTGATLVVTNSYNHKSWAFSGLSVAANSTLQVVKQQSFDGLASYLTLEIKDNKGKTVSTNHYVAKDLEG</sequence>
<evidence type="ECO:0000259" key="10">
    <source>
        <dbReference type="Pfam" id="PF22666"/>
    </source>
</evidence>
<comment type="caution">
    <text evidence="11">The sequence shown here is derived from an EMBL/GenBank/DDBJ whole genome shotgun (WGS) entry which is preliminary data.</text>
</comment>
<dbReference type="EC" id="3.2.1.25" evidence="3"/>
<keyword evidence="6" id="KW-0326">Glycosidase</keyword>
<dbReference type="Proteomes" id="UP000241222">
    <property type="component" value="Unassembled WGS sequence"/>
</dbReference>
<evidence type="ECO:0000259" key="8">
    <source>
        <dbReference type="Pfam" id="PF00703"/>
    </source>
</evidence>
<evidence type="ECO:0000259" key="9">
    <source>
        <dbReference type="Pfam" id="PF02836"/>
    </source>
</evidence>
<gene>
    <name evidence="11" type="ORF">C9I99_07800</name>
</gene>
<dbReference type="Gene3D" id="2.60.120.260">
    <property type="entry name" value="Galactose-binding domain-like"/>
    <property type="match status" value="1"/>
</dbReference>
<dbReference type="OrthoDB" id="9758603at2"/>
<name>A0A2T3J1K1_9GAMM</name>
<dbReference type="Pfam" id="PF02836">
    <property type="entry name" value="Glyco_hydro_2_C"/>
    <property type="match status" value="1"/>
</dbReference>
<evidence type="ECO:0000313" key="12">
    <source>
        <dbReference type="Proteomes" id="UP000241222"/>
    </source>
</evidence>
<dbReference type="InterPro" id="IPR050887">
    <property type="entry name" value="Beta-mannosidase_GH2"/>
</dbReference>
<dbReference type="InterPro" id="IPR054593">
    <property type="entry name" value="Beta-mannosidase-like_N2"/>
</dbReference>
<reference evidence="11 12" key="1">
    <citation type="submission" date="2018-03" db="EMBL/GenBank/DDBJ databases">
        <title>Whole genome sequencing of Histamine producing bacteria.</title>
        <authorList>
            <person name="Butler K."/>
        </authorList>
    </citation>
    <scope>NUCLEOTIDE SEQUENCE [LARGE SCALE GENOMIC DNA]</scope>
    <source>
        <strain evidence="11 12">JCM 13586</strain>
    </source>
</reference>
<comment type="similarity">
    <text evidence="2">Belongs to the glycosyl hydrolase 2 family.</text>
</comment>
<dbReference type="Gene3D" id="2.60.40.10">
    <property type="entry name" value="Immunoglobulins"/>
    <property type="match status" value="1"/>
</dbReference>
<evidence type="ECO:0000256" key="1">
    <source>
        <dbReference type="ARBA" id="ARBA00000829"/>
    </source>
</evidence>
<dbReference type="AlphaFoldDB" id="A0A2T3J1K1"/>
<keyword evidence="12" id="KW-1185">Reference proteome</keyword>
<evidence type="ECO:0000256" key="5">
    <source>
        <dbReference type="ARBA" id="ARBA00022801"/>
    </source>
</evidence>
<evidence type="ECO:0000256" key="3">
    <source>
        <dbReference type="ARBA" id="ARBA00012754"/>
    </source>
</evidence>
<evidence type="ECO:0000313" key="11">
    <source>
        <dbReference type="EMBL" id="PSU34964.1"/>
    </source>
</evidence>
<keyword evidence="5" id="KW-0378">Hydrolase</keyword>
<dbReference type="InterPro" id="IPR008979">
    <property type="entry name" value="Galactose-bd-like_sf"/>
</dbReference>
<protein>
    <recommendedName>
        <fullName evidence="3">beta-mannosidase</fullName>
        <ecNumber evidence="3">3.2.1.25</ecNumber>
    </recommendedName>
</protein>
<dbReference type="PANTHER" id="PTHR43730">
    <property type="entry name" value="BETA-MANNOSIDASE"/>
    <property type="match status" value="1"/>
</dbReference>
<feature type="domain" description="Beta-mannosidase-like galactose-binding" evidence="10">
    <location>
        <begin position="70"/>
        <end position="155"/>
    </location>
</feature>
<dbReference type="InterPro" id="IPR017853">
    <property type="entry name" value="GH"/>
</dbReference>
<feature type="domain" description="Glycoside hydrolase family 2 immunoglobulin-like beta-sandwich" evidence="8">
    <location>
        <begin position="198"/>
        <end position="302"/>
    </location>
</feature>
<organism evidence="11 12">
    <name type="scientific">Photobacterium lutimaris</name>
    <dbReference type="NCBI Taxonomy" id="388278"/>
    <lineage>
        <taxon>Bacteria</taxon>
        <taxon>Pseudomonadati</taxon>
        <taxon>Pseudomonadota</taxon>
        <taxon>Gammaproteobacteria</taxon>
        <taxon>Vibrionales</taxon>
        <taxon>Vibrionaceae</taxon>
        <taxon>Photobacterium</taxon>
    </lineage>
</organism>
<dbReference type="InterPro" id="IPR013783">
    <property type="entry name" value="Ig-like_fold"/>
</dbReference>
<comment type="catalytic activity">
    <reaction evidence="1">
        <text>Hydrolysis of terminal, non-reducing beta-D-mannose residues in beta-D-mannosides.</text>
        <dbReference type="EC" id="3.2.1.25"/>
    </reaction>
</comment>
<dbReference type="Pfam" id="PF00703">
    <property type="entry name" value="Glyco_hydro_2"/>
    <property type="match status" value="1"/>
</dbReference>
<dbReference type="InterPro" id="IPR006103">
    <property type="entry name" value="Glyco_hydro_2_cat"/>
</dbReference>
<dbReference type="InterPro" id="IPR036156">
    <property type="entry name" value="Beta-gal/glucu_dom_sf"/>
</dbReference>
<dbReference type="Pfam" id="PF22666">
    <property type="entry name" value="Glyco_hydro_2_N2"/>
    <property type="match status" value="1"/>
</dbReference>
<dbReference type="GO" id="GO:0005975">
    <property type="term" value="P:carbohydrate metabolic process"/>
    <property type="evidence" value="ECO:0007669"/>
    <property type="project" value="InterPro"/>
</dbReference>
<dbReference type="GO" id="GO:0004567">
    <property type="term" value="F:beta-mannosidase activity"/>
    <property type="evidence" value="ECO:0007669"/>
    <property type="project" value="UniProtKB-EC"/>
</dbReference>
<dbReference type="GO" id="GO:0006516">
    <property type="term" value="P:glycoprotein catabolic process"/>
    <property type="evidence" value="ECO:0007669"/>
    <property type="project" value="TreeGrafter"/>
</dbReference>
<dbReference type="SUPFAM" id="SSF49785">
    <property type="entry name" value="Galactose-binding domain-like"/>
    <property type="match status" value="1"/>
</dbReference>
<feature type="domain" description="Glycoside hydrolase family 2 catalytic" evidence="9">
    <location>
        <begin position="309"/>
        <end position="427"/>
    </location>
</feature>
<dbReference type="SUPFAM" id="SSF49303">
    <property type="entry name" value="beta-Galactosidase/glucuronidase domain"/>
    <property type="match status" value="1"/>
</dbReference>
<dbReference type="Gene3D" id="3.20.20.80">
    <property type="entry name" value="Glycosidases"/>
    <property type="match status" value="1"/>
</dbReference>
<accession>A0A2T3J1K1</accession>
<dbReference type="SUPFAM" id="SSF51445">
    <property type="entry name" value="(Trans)glycosidases"/>
    <property type="match status" value="1"/>
</dbReference>
<evidence type="ECO:0000256" key="2">
    <source>
        <dbReference type="ARBA" id="ARBA00007401"/>
    </source>
</evidence>
<feature type="chain" id="PRO_5015630026" description="beta-mannosidase" evidence="7">
    <location>
        <begin position="19"/>
        <end position="715"/>
    </location>
</feature>
<dbReference type="EMBL" id="PYMH01000002">
    <property type="protein sequence ID" value="PSU34964.1"/>
    <property type="molecule type" value="Genomic_DNA"/>
</dbReference>
<keyword evidence="4 7" id="KW-0732">Signal</keyword>
<dbReference type="InterPro" id="IPR006102">
    <property type="entry name" value="Ig-like_GH2"/>
</dbReference>
<dbReference type="PROSITE" id="PS51257">
    <property type="entry name" value="PROKAR_LIPOPROTEIN"/>
    <property type="match status" value="1"/>
</dbReference>
<dbReference type="PANTHER" id="PTHR43730:SF1">
    <property type="entry name" value="BETA-MANNOSIDASE"/>
    <property type="match status" value="1"/>
</dbReference>